<organism evidence="1 2">
    <name type="scientific">Acetobacter okinawensis</name>
    <dbReference type="NCBI Taxonomy" id="1076594"/>
    <lineage>
        <taxon>Bacteria</taxon>
        <taxon>Pseudomonadati</taxon>
        <taxon>Pseudomonadota</taxon>
        <taxon>Alphaproteobacteria</taxon>
        <taxon>Acetobacterales</taxon>
        <taxon>Acetobacteraceae</taxon>
        <taxon>Acetobacter</taxon>
    </lineage>
</organism>
<reference evidence="2" key="1">
    <citation type="submission" date="2014-06" db="EMBL/GenBank/DDBJ databases">
        <authorList>
            <person name="Winans N.J."/>
            <person name="Newell P.D."/>
            <person name="Douglas A.E."/>
        </authorList>
    </citation>
    <scope>NUCLEOTIDE SEQUENCE [LARGE SCALE GENOMIC DNA]</scope>
</reference>
<accession>A0A252BVE6</accession>
<evidence type="ECO:0000313" key="2">
    <source>
        <dbReference type="Proteomes" id="UP000194931"/>
    </source>
</evidence>
<dbReference type="eggNOG" id="COG0179">
    <property type="taxonomic scope" value="Bacteria"/>
</dbReference>
<name>A0A252BVE6_9PROT</name>
<evidence type="ECO:0008006" key="3">
    <source>
        <dbReference type="Google" id="ProtNLM"/>
    </source>
</evidence>
<sequence length="237" mass="26214">MGLQWRDSTSHRKNIIMHIDITHDAGVTDVIIAGWAGRHKEDVEHHIQELALLGVAPPSTTPLFYQVSVDRLTQAHNIAVVGDNTSGEAEPVLLATRDGLLVGIGSDHTDRTCENFSVALSKQVCPKVVGQQFWRYEDVQPYWDDLYLRSYLHDGDTRILYQNGQLSSLLRPEVLMQQSPRQTASGLLENGTVMFCGTTVAIGGIVPTPKLTVELFDPVKEKTLSHTYIVTCLPVVA</sequence>
<proteinExistence type="predicted"/>
<dbReference type="InterPro" id="IPR021269">
    <property type="entry name" value="DUF2848"/>
</dbReference>
<evidence type="ECO:0000313" key="1">
    <source>
        <dbReference type="EMBL" id="OUJ12900.1"/>
    </source>
</evidence>
<dbReference type="EMBL" id="JOPJ01000009">
    <property type="protein sequence ID" value="OUJ12900.1"/>
    <property type="molecule type" value="Genomic_DNA"/>
</dbReference>
<dbReference type="AlphaFoldDB" id="A0A252BVE6"/>
<dbReference type="Pfam" id="PF11010">
    <property type="entry name" value="DUF2848"/>
    <property type="match status" value="1"/>
</dbReference>
<dbReference type="Proteomes" id="UP000194931">
    <property type="component" value="Unassembled WGS sequence"/>
</dbReference>
<dbReference type="STRING" id="1236501.GCA_000613865_02693"/>
<keyword evidence="2" id="KW-1185">Reference proteome</keyword>
<protein>
    <recommendedName>
        <fullName evidence="3">DUF2848 domain-containing protein</fullName>
    </recommendedName>
</protein>
<comment type="caution">
    <text evidence="1">The sequence shown here is derived from an EMBL/GenBank/DDBJ whole genome shotgun (WGS) entry which is preliminary data.</text>
</comment>
<gene>
    <name evidence="1" type="ORF">HK26_13640</name>
</gene>